<evidence type="ECO:0000256" key="5">
    <source>
        <dbReference type="ARBA" id="ARBA00022984"/>
    </source>
</evidence>
<feature type="active site" description="Nucleophile" evidence="7">
    <location>
        <position position="225"/>
    </location>
</feature>
<keyword evidence="3" id="KW-0808">Transferase</keyword>
<keyword evidence="6 7" id="KW-0961">Cell wall biogenesis/degradation</keyword>
<sequence>MVAGAVKCAVIVCAVVLGLACFGARDQCRCADVAARNGTQIEQFVSGVDGEEQTPKLTWTEKVIGEDELWNSCEKAARIDPILCREILARLNRRAHYYIYDDIRHGRPIKVPDDFADFRDWTPMPRFLPRFADIPRLIVVVRSIPFLGWYEMGHMAGDALACIGTKAEPTERGFYKVLEKDPDHYSRSYSNDFGEPAWMPWALRVYDTVWIHAGDVSNAYCSHGCVILPPKRAQDLYEWADKGTPVVIVDSVKDLDGTAPGKSGIRSR</sequence>
<comment type="similarity">
    <text evidence="2">Belongs to the YkuD family.</text>
</comment>
<evidence type="ECO:0000256" key="7">
    <source>
        <dbReference type="PROSITE-ProRule" id="PRU01373"/>
    </source>
</evidence>
<dbReference type="STRING" id="335543.Sfum_1993"/>
<dbReference type="PROSITE" id="PS52029">
    <property type="entry name" value="LD_TPASE"/>
    <property type="match status" value="1"/>
</dbReference>
<gene>
    <name evidence="9" type="ordered locus">Sfum_1993</name>
</gene>
<evidence type="ECO:0000313" key="10">
    <source>
        <dbReference type="Proteomes" id="UP000001784"/>
    </source>
</evidence>
<name>A0LJS4_SYNFM</name>
<dbReference type="GO" id="GO:0071972">
    <property type="term" value="F:peptidoglycan L,D-transpeptidase activity"/>
    <property type="evidence" value="ECO:0007669"/>
    <property type="project" value="TreeGrafter"/>
</dbReference>
<evidence type="ECO:0000256" key="2">
    <source>
        <dbReference type="ARBA" id="ARBA00005992"/>
    </source>
</evidence>
<dbReference type="CDD" id="cd16913">
    <property type="entry name" value="YkuD_like"/>
    <property type="match status" value="1"/>
</dbReference>
<dbReference type="InterPro" id="IPR038063">
    <property type="entry name" value="Transpep_catalytic_dom"/>
</dbReference>
<dbReference type="GO" id="GO:0018104">
    <property type="term" value="P:peptidoglycan-protein cross-linking"/>
    <property type="evidence" value="ECO:0007669"/>
    <property type="project" value="TreeGrafter"/>
</dbReference>
<dbReference type="Proteomes" id="UP000001784">
    <property type="component" value="Chromosome"/>
</dbReference>
<evidence type="ECO:0000313" key="9">
    <source>
        <dbReference type="EMBL" id="ABK17676.1"/>
    </source>
</evidence>
<dbReference type="GO" id="GO:0071555">
    <property type="term" value="P:cell wall organization"/>
    <property type="evidence" value="ECO:0007669"/>
    <property type="project" value="UniProtKB-UniRule"/>
</dbReference>
<dbReference type="SUPFAM" id="SSF141523">
    <property type="entry name" value="L,D-transpeptidase catalytic domain-like"/>
    <property type="match status" value="1"/>
</dbReference>
<dbReference type="HOGENOM" id="CLU_1037993_0_0_7"/>
<reference evidence="9 10" key="1">
    <citation type="submission" date="2006-10" db="EMBL/GenBank/DDBJ databases">
        <title>Complete sequence of Syntrophobacter fumaroxidans MPOB.</title>
        <authorList>
            <consortium name="US DOE Joint Genome Institute"/>
            <person name="Copeland A."/>
            <person name="Lucas S."/>
            <person name="Lapidus A."/>
            <person name="Barry K."/>
            <person name="Detter J.C."/>
            <person name="Glavina del Rio T."/>
            <person name="Hammon N."/>
            <person name="Israni S."/>
            <person name="Pitluck S."/>
            <person name="Goltsman E.G."/>
            <person name="Martinez M."/>
            <person name="Schmutz J."/>
            <person name="Larimer F."/>
            <person name="Land M."/>
            <person name="Hauser L."/>
            <person name="Kyrpides N."/>
            <person name="Kim E."/>
            <person name="Boone D.R."/>
            <person name="Brockman F."/>
            <person name="Culley D."/>
            <person name="Ferry J."/>
            <person name="Gunsalus R."/>
            <person name="McInerney M.J."/>
            <person name="Morrison M."/>
            <person name="Plugge C."/>
            <person name="Rohlin L."/>
            <person name="Scholten J."/>
            <person name="Sieber J."/>
            <person name="Stams A.J.M."/>
            <person name="Worm P."/>
            <person name="Henstra A.M."/>
            <person name="Richardson P."/>
        </authorList>
    </citation>
    <scope>NUCLEOTIDE SEQUENCE [LARGE SCALE GENOMIC DNA]</scope>
    <source>
        <strain evidence="10">DSM 10017 / MPOB</strain>
    </source>
</reference>
<dbReference type="eggNOG" id="COG1376">
    <property type="taxonomic scope" value="Bacteria"/>
</dbReference>
<comment type="pathway">
    <text evidence="1 7">Cell wall biogenesis; peptidoglycan biosynthesis.</text>
</comment>
<dbReference type="GO" id="GO:0016740">
    <property type="term" value="F:transferase activity"/>
    <property type="evidence" value="ECO:0007669"/>
    <property type="project" value="UniProtKB-KW"/>
</dbReference>
<evidence type="ECO:0000256" key="3">
    <source>
        <dbReference type="ARBA" id="ARBA00022679"/>
    </source>
</evidence>
<feature type="active site" description="Proton donor/acceptor" evidence="7">
    <location>
        <position position="212"/>
    </location>
</feature>
<keyword evidence="5 7" id="KW-0573">Peptidoglycan synthesis</keyword>
<keyword evidence="10" id="KW-1185">Reference proteome</keyword>
<dbReference type="PROSITE" id="PS51257">
    <property type="entry name" value="PROKAR_LIPOPROTEIN"/>
    <property type="match status" value="1"/>
</dbReference>
<organism evidence="9 10">
    <name type="scientific">Syntrophobacter fumaroxidans (strain DSM 10017 / MPOB)</name>
    <dbReference type="NCBI Taxonomy" id="335543"/>
    <lineage>
        <taxon>Bacteria</taxon>
        <taxon>Pseudomonadati</taxon>
        <taxon>Thermodesulfobacteriota</taxon>
        <taxon>Syntrophobacteria</taxon>
        <taxon>Syntrophobacterales</taxon>
        <taxon>Syntrophobacteraceae</taxon>
        <taxon>Syntrophobacter</taxon>
    </lineage>
</organism>
<dbReference type="OrthoDB" id="8887048at2"/>
<evidence type="ECO:0000259" key="8">
    <source>
        <dbReference type="PROSITE" id="PS52029"/>
    </source>
</evidence>
<accession>A0LJS4</accession>
<dbReference type="InParanoid" id="A0LJS4"/>
<dbReference type="PANTHER" id="PTHR30582:SF2">
    <property type="entry name" value="L,D-TRANSPEPTIDASE YCIB-RELATED"/>
    <property type="match status" value="1"/>
</dbReference>
<dbReference type="GO" id="GO:0008360">
    <property type="term" value="P:regulation of cell shape"/>
    <property type="evidence" value="ECO:0007669"/>
    <property type="project" value="UniProtKB-UniRule"/>
</dbReference>
<dbReference type="RefSeq" id="WP_011698846.1">
    <property type="nucleotide sequence ID" value="NC_008554.1"/>
</dbReference>
<evidence type="ECO:0000256" key="1">
    <source>
        <dbReference type="ARBA" id="ARBA00004752"/>
    </source>
</evidence>
<dbReference type="AlphaFoldDB" id="A0LJS4"/>
<proteinExistence type="inferred from homology"/>
<dbReference type="UniPathway" id="UPA00219"/>
<feature type="domain" description="L,D-TPase catalytic" evidence="8">
    <location>
        <begin position="136"/>
        <end position="249"/>
    </location>
</feature>
<evidence type="ECO:0000256" key="4">
    <source>
        <dbReference type="ARBA" id="ARBA00022960"/>
    </source>
</evidence>
<evidence type="ECO:0000256" key="6">
    <source>
        <dbReference type="ARBA" id="ARBA00023316"/>
    </source>
</evidence>
<dbReference type="Pfam" id="PF03734">
    <property type="entry name" value="YkuD"/>
    <property type="match status" value="1"/>
</dbReference>
<dbReference type="KEGG" id="sfu:Sfum_1993"/>
<dbReference type="GO" id="GO:0005576">
    <property type="term" value="C:extracellular region"/>
    <property type="evidence" value="ECO:0007669"/>
    <property type="project" value="TreeGrafter"/>
</dbReference>
<dbReference type="InterPro" id="IPR005490">
    <property type="entry name" value="LD_TPept_cat_dom"/>
</dbReference>
<dbReference type="PANTHER" id="PTHR30582">
    <property type="entry name" value="L,D-TRANSPEPTIDASE"/>
    <property type="match status" value="1"/>
</dbReference>
<protein>
    <submittedName>
        <fullName evidence="9">ErfK/YbiS/YcfS/YnhG family protein</fullName>
    </submittedName>
</protein>
<dbReference type="InterPro" id="IPR050979">
    <property type="entry name" value="LD-transpeptidase"/>
</dbReference>
<keyword evidence="4 7" id="KW-0133">Cell shape</keyword>
<dbReference type="EMBL" id="CP000478">
    <property type="protein sequence ID" value="ABK17676.1"/>
    <property type="molecule type" value="Genomic_DNA"/>
</dbReference>
<dbReference type="Gene3D" id="2.40.440.10">
    <property type="entry name" value="L,D-transpeptidase catalytic domain-like"/>
    <property type="match status" value="1"/>
</dbReference>